<accession>A0A9Q3GBW3</accession>
<keyword evidence="3" id="KW-1185">Reference proteome</keyword>
<reference evidence="2" key="1">
    <citation type="submission" date="2021-03" db="EMBL/GenBank/DDBJ databases">
        <title>Draft genome sequence of rust myrtle Austropuccinia psidii MF-1, a brazilian biotype.</title>
        <authorList>
            <person name="Quecine M.C."/>
            <person name="Pachon D.M.R."/>
            <person name="Bonatelli M.L."/>
            <person name="Correr F.H."/>
            <person name="Franceschini L.M."/>
            <person name="Leite T.F."/>
            <person name="Margarido G.R.A."/>
            <person name="Almeida C.A."/>
            <person name="Ferrarezi J.A."/>
            <person name="Labate C.A."/>
        </authorList>
    </citation>
    <scope>NUCLEOTIDE SEQUENCE</scope>
    <source>
        <strain evidence="2">MF-1</strain>
    </source>
</reference>
<gene>
    <name evidence="2" type="ORF">O181_001500</name>
</gene>
<dbReference type="EMBL" id="AVOT02000222">
    <property type="protein sequence ID" value="MBW0461785.1"/>
    <property type="molecule type" value="Genomic_DNA"/>
</dbReference>
<comment type="caution">
    <text evidence="2">The sequence shown here is derived from an EMBL/GenBank/DDBJ whole genome shotgun (WGS) entry which is preliminary data.</text>
</comment>
<evidence type="ECO:0000256" key="1">
    <source>
        <dbReference type="SAM" id="MobiDB-lite"/>
    </source>
</evidence>
<evidence type="ECO:0000313" key="2">
    <source>
        <dbReference type="EMBL" id="MBW0461785.1"/>
    </source>
</evidence>
<organism evidence="2 3">
    <name type="scientific">Austropuccinia psidii MF-1</name>
    <dbReference type="NCBI Taxonomy" id="1389203"/>
    <lineage>
        <taxon>Eukaryota</taxon>
        <taxon>Fungi</taxon>
        <taxon>Dikarya</taxon>
        <taxon>Basidiomycota</taxon>
        <taxon>Pucciniomycotina</taxon>
        <taxon>Pucciniomycetes</taxon>
        <taxon>Pucciniales</taxon>
        <taxon>Sphaerophragmiaceae</taxon>
        <taxon>Austropuccinia</taxon>
    </lineage>
</organism>
<protein>
    <submittedName>
        <fullName evidence="2">Uncharacterized protein</fullName>
    </submittedName>
</protein>
<feature type="compositionally biased region" description="Basic residues" evidence="1">
    <location>
        <begin position="22"/>
        <end position="37"/>
    </location>
</feature>
<evidence type="ECO:0000313" key="3">
    <source>
        <dbReference type="Proteomes" id="UP000765509"/>
    </source>
</evidence>
<dbReference type="AlphaFoldDB" id="A0A9Q3GBW3"/>
<proteinExistence type="predicted"/>
<name>A0A9Q3GBW3_9BASI</name>
<feature type="region of interest" description="Disordered" evidence="1">
    <location>
        <begin position="1"/>
        <end position="53"/>
    </location>
</feature>
<sequence length="189" mass="21256">MKIVHTRNGRSYSVQPDGSGKARMKTRARSGRPSSRKAHLEDSRVAPHSPRSVKTTLDINSEDKLIQGNFLKVEPLPNGIHRNIAVPVQKLVHISQGRGVGNIYKPLAGGHELLLTHQELSGSGEYHRTLRRMKSLFLQGQGRKDKELVQEPESFIHRPEERVGNNLRFGEGRPSGIYELQASFRSVQR</sequence>
<dbReference type="Proteomes" id="UP000765509">
    <property type="component" value="Unassembled WGS sequence"/>
</dbReference>